<feature type="domain" description="C2H2-type" evidence="7">
    <location>
        <begin position="354"/>
        <end position="380"/>
    </location>
</feature>
<evidence type="ECO:0000259" key="8">
    <source>
        <dbReference type="PROSITE" id="PS51915"/>
    </source>
</evidence>
<evidence type="ECO:0000313" key="9">
    <source>
        <dbReference type="EMBL" id="CAK1555969.1"/>
    </source>
</evidence>
<dbReference type="InterPro" id="IPR012934">
    <property type="entry name" value="Znf_AD"/>
</dbReference>
<keyword evidence="2" id="KW-0677">Repeat</keyword>
<dbReference type="GO" id="GO:0008270">
    <property type="term" value="F:zinc ion binding"/>
    <property type="evidence" value="ECO:0007669"/>
    <property type="project" value="UniProtKB-UniRule"/>
</dbReference>
<feature type="domain" description="C2H2-type" evidence="7">
    <location>
        <begin position="381"/>
        <end position="404"/>
    </location>
</feature>
<accession>A0AAV1K2F2</accession>
<dbReference type="InterPro" id="IPR036236">
    <property type="entry name" value="Znf_C2H2_sf"/>
</dbReference>
<gene>
    <name evidence="9" type="ORF">LNINA_LOCUS14750</name>
</gene>
<proteinExistence type="predicted"/>
<evidence type="ECO:0000256" key="3">
    <source>
        <dbReference type="ARBA" id="ARBA00022771"/>
    </source>
</evidence>
<dbReference type="SUPFAM" id="SSF57716">
    <property type="entry name" value="Glucocorticoid receptor-like (DNA-binding domain)"/>
    <property type="match status" value="1"/>
</dbReference>
<dbReference type="InterPro" id="IPR013087">
    <property type="entry name" value="Znf_C2H2_type"/>
</dbReference>
<dbReference type="SMART" id="SM00868">
    <property type="entry name" value="zf-AD"/>
    <property type="match status" value="1"/>
</dbReference>
<name>A0AAV1K2F2_9NEOP</name>
<dbReference type="PANTHER" id="PTHR24379:SF127">
    <property type="entry name" value="BLOODY FINGERS-RELATED"/>
    <property type="match status" value="1"/>
</dbReference>
<evidence type="ECO:0000259" key="7">
    <source>
        <dbReference type="PROSITE" id="PS50157"/>
    </source>
</evidence>
<dbReference type="GO" id="GO:0000977">
    <property type="term" value="F:RNA polymerase II transcription regulatory region sequence-specific DNA binding"/>
    <property type="evidence" value="ECO:0007669"/>
    <property type="project" value="TreeGrafter"/>
</dbReference>
<feature type="domain" description="ZAD" evidence="8">
    <location>
        <begin position="21"/>
        <end position="101"/>
    </location>
</feature>
<feature type="binding site" evidence="6">
    <location>
        <position position="23"/>
    </location>
    <ligand>
        <name>Zn(2+)</name>
        <dbReference type="ChEBI" id="CHEBI:29105"/>
    </ligand>
</feature>
<keyword evidence="3 5" id="KW-0863">Zinc-finger</keyword>
<evidence type="ECO:0000256" key="1">
    <source>
        <dbReference type="ARBA" id="ARBA00022723"/>
    </source>
</evidence>
<comment type="caution">
    <text evidence="9">The sequence shown here is derived from an EMBL/GenBank/DDBJ whole genome shotgun (WGS) entry which is preliminary data.</text>
</comment>
<feature type="domain" description="C2H2-type" evidence="7">
    <location>
        <begin position="412"/>
        <end position="435"/>
    </location>
</feature>
<dbReference type="PROSITE" id="PS51915">
    <property type="entry name" value="ZAD"/>
    <property type="match status" value="1"/>
</dbReference>
<dbReference type="SUPFAM" id="SSF57667">
    <property type="entry name" value="beta-beta-alpha zinc fingers"/>
    <property type="match status" value="3"/>
</dbReference>
<feature type="binding site" evidence="6">
    <location>
        <position position="77"/>
    </location>
    <ligand>
        <name>Zn(2+)</name>
        <dbReference type="ChEBI" id="CHEBI:29105"/>
    </ligand>
</feature>
<dbReference type="PANTHER" id="PTHR24379">
    <property type="entry name" value="KRAB AND ZINC FINGER DOMAIN-CONTAINING"/>
    <property type="match status" value="1"/>
</dbReference>
<dbReference type="PROSITE" id="PS50157">
    <property type="entry name" value="ZINC_FINGER_C2H2_2"/>
    <property type="match status" value="5"/>
</dbReference>
<dbReference type="Pfam" id="PF00096">
    <property type="entry name" value="zf-C2H2"/>
    <property type="match status" value="3"/>
</dbReference>
<dbReference type="GO" id="GO:0030674">
    <property type="term" value="F:protein-macromolecule adaptor activity"/>
    <property type="evidence" value="ECO:0007669"/>
    <property type="project" value="UniProtKB-ARBA"/>
</dbReference>
<sequence length="435" mass="49840">MSTEIDVKAIVSHILRGDGLEKCRICMGNTSAGLVLLTDSVMTDAGKPITLCEILEAITGTPVEKGSCLPYGLCSSCSKKATSHWSFRQTCLDSFNKWSRASSLLHDSHNDNSGSLFIHFDQKTYVKYHKEVQNPSLAATRLNAIIETCKTGHLSKVTYKHLSCTDCGKSFCTIAQWNRHMRNTVQRICEVCHKILPKQKLPKHLRAHNIKVHACTFCYAVFYNDQDLLAHKAEFHCIRNVTCKVCGLGYKSQRSLSAHMYSHKTYTCAKCETTLNNLPCYRYHKDQCDNNNKCFYACEHCGVMYNRKQSLRSHVKQKHLNVKPFKCSYCEKRCSTKRHLQDHETTHNAMRRVYKCFCGAKMRTEKGFTLHQRIHTGEKPYKCTECGETFLSASRRKDHINRKHMELIDMPHGCSLCAARFIRPSELKKHIVTTH</sequence>
<feature type="binding site" evidence="6">
    <location>
        <position position="26"/>
    </location>
    <ligand>
        <name>Zn(2+)</name>
        <dbReference type="ChEBI" id="CHEBI:29105"/>
    </ligand>
</feature>
<keyword evidence="10" id="KW-1185">Reference proteome</keyword>
<dbReference type="EMBL" id="CAVLEF010000281">
    <property type="protein sequence ID" value="CAK1555969.1"/>
    <property type="molecule type" value="Genomic_DNA"/>
</dbReference>
<evidence type="ECO:0000256" key="4">
    <source>
        <dbReference type="ARBA" id="ARBA00022833"/>
    </source>
</evidence>
<dbReference type="FunFam" id="3.30.160.60:FF:000100">
    <property type="entry name" value="Zinc finger 45-like"/>
    <property type="match status" value="1"/>
</dbReference>
<dbReference type="Proteomes" id="UP001497472">
    <property type="component" value="Unassembled WGS sequence"/>
</dbReference>
<dbReference type="GO" id="GO:0000981">
    <property type="term" value="F:DNA-binding transcription factor activity, RNA polymerase II-specific"/>
    <property type="evidence" value="ECO:0007669"/>
    <property type="project" value="TreeGrafter"/>
</dbReference>
<dbReference type="PROSITE" id="PS00028">
    <property type="entry name" value="ZINC_FINGER_C2H2_1"/>
    <property type="match status" value="6"/>
</dbReference>
<feature type="domain" description="C2H2-type" evidence="7">
    <location>
        <begin position="325"/>
        <end position="352"/>
    </location>
</feature>
<reference evidence="9 10" key="1">
    <citation type="submission" date="2023-11" db="EMBL/GenBank/DDBJ databases">
        <authorList>
            <person name="Okamura Y."/>
        </authorList>
    </citation>
    <scope>NUCLEOTIDE SEQUENCE [LARGE SCALE GENOMIC DNA]</scope>
</reference>
<dbReference type="GO" id="GO:0005634">
    <property type="term" value="C:nucleus"/>
    <property type="evidence" value="ECO:0007669"/>
    <property type="project" value="InterPro"/>
</dbReference>
<keyword evidence="4 6" id="KW-0862">Zinc</keyword>
<feature type="domain" description="C2H2-type" evidence="7">
    <location>
        <begin position="296"/>
        <end position="324"/>
    </location>
</feature>
<organism evidence="9 10">
    <name type="scientific">Leptosia nina</name>
    <dbReference type="NCBI Taxonomy" id="320188"/>
    <lineage>
        <taxon>Eukaryota</taxon>
        <taxon>Metazoa</taxon>
        <taxon>Ecdysozoa</taxon>
        <taxon>Arthropoda</taxon>
        <taxon>Hexapoda</taxon>
        <taxon>Insecta</taxon>
        <taxon>Pterygota</taxon>
        <taxon>Neoptera</taxon>
        <taxon>Endopterygota</taxon>
        <taxon>Lepidoptera</taxon>
        <taxon>Glossata</taxon>
        <taxon>Ditrysia</taxon>
        <taxon>Papilionoidea</taxon>
        <taxon>Pieridae</taxon>
        <taxon>Pierinae</taxon>
        <taxon>Leptosia</taxon>
    </lineage>
</organism>
<keyword evidence="1 6" id="KW-0479">Metal-binding</keyword>
<dbReference type="AlphaFoldDB" id="A0AAV1K2F2"/>
<dbReference type="SMART" id="SM00355">
    <property type="entry name" value="ZnF_C2H2"/>
    <property type="match status" value="10"/>
</dbReference>
<evidence type="ECO:0000256" key="2">
    <source>
        <dbReference type="ARBA" id="ARBA00022737"/>
    </source>
</evidence>
<dbReference type="Gene3D" id="3.30.160.60">
    <property type="entry name" value="Classic Zinc Finger"/>
    <property type="match status" value="3"/>
</dbReference>
<evidence type="ECO:0000256" key="6">
    <source>
        <dbReference type="PROSITE-ProRule" id="PRU01263"/>
    </source>
</evidence>
<dbReference type="Pfam" id="PF07776">
    <property type="entry name" value="zf-AD"/>
    <property type="match status" value="1"/>
</dbReference>
<dbReference type="FunFam" id="3.30.160.60:FF:000688">
    <property type="entry name" value="zinc finger protein 197 isoform X1"/>
    <property type="match status" value="1"/>
</dbReference>
<feature type="binding site" evidence="6">
    <location>
        <position position="74"/>
    </location>
    <ligand>
        <name>Zn(2+)</name>
        <dbReference type="ChEBI" id="CHEBI:29105"/>
    </ligand>
</feature>
<evidence type="ECO:0000256" key="5">
    <source>
        <dbReference type="PROSITE-ProRule" id="PRU00042"/>
    </source>
</evidence>
<evidence type="ECO:0000313" key="10">
    <source>
        <dbReference type="Proteomes" id="UP001497472"/>
    </source>
</evidence>
<protein>
    <submittedName>
        <fullName evidence="9">Uncharacterized protein</fullName>
    </submittedName>
</protein>